<evidence type="ECO:0000256" key="3">
    <source>
        <dbReference type="ARBA" id="ARBA00022723"/>
    </source>
</evidence>
<evidence type="ECO:0000256" key="4">
    <source>
        <dbReference type="ARBA" id="ARBA00023002"/>
    </source>
</evidence>
<dbReference type="GO" id="GO:0020037">
    <property type="term" value="F:heme binding"/>
    <property type="evidence" value="ECO:0007669"/>
    <property type="project" value="InterPro"/>
</dbReference>
<dbReference type="InterPro" id="IPR002401">
    <property type="entry name" value="Cyt_P450_E_grp-I"/>
</dbReference>
<keyword evidence="2 7" id="KW-0349">Heme</keyword>
<evidence type="ECO:0000256" key="6">
    <source>
        <dbReference type="ARBA" id="ARBA00023033"/>
    </source>
</evidence>
<dbReference type="GO" id="GO:0005506">
    <property type="term" value="F:iron ion binding"/>
    <property type="evidence" value="ECO:0007669"/>
    <property type="project" value="InterPro"/>
</dbReference>
<dbReference type="PRINTS" id="PR00463">
    <property type="entry name" value="EP450I"/>
</dbReference>
<evidence type="ECO:0000256" key="2">
    <source>
        <dbReference type="ARBA" id="ARBA00022617"/>
    </source>
</evidence>
<evidence type="ECO:0000256" key="5">
    <source>
        <dbReference type="ARBA" id="ARBA00023004"/>
    </source>
</evidence>
<sequence length="483" mass="55226">MSKLPNGIPPGNALLQMAIDNNLSEVFFLDAWPIQGPIMITLGNRTADQFVMEKSMPKSPLNVEFIECVGGQHNLVVDDGPRWKTWRAAFNPGFSNSHLMTLVPDIVESVSVFRGILDKFANQDKLFRLEKHVTRLTIDIIGRVVMDYNFNSQIKEHYVVSAFESSCRWMKLGLQYRPSELWDIRRPYIFWRNTRIMNKFIDAELNKRWQTRNERSKSKYVVDLALETYLKDKGQSVKDRGELDPDFRRDAVDQVKIFLFAGHETSASTISYCFYYMSRNAEVGEKVLKELDVVFGRGADIGQRIKDEPTLVNKLEYMMAVIKEVLRMHAPANTVRHGAKGFFVTDPKTGEKYDTDGMDLLALASGTHMNPAWGDPFNFRPERFLNGEAVEGAWVPFSKAPRSCIGQELATIEIRIVLAMTFSQFAFKPCYNELEKLKGDGSGYPSDTSAMQEMWGTEAYQMGIMAKPREGMPLRVSKREERK</sequence>
<dbReference type="GO" id="GO:0004497">
    <property type="term" value="F:monooxygenase activity"/>
    <property type="evidence" value="ECO:0007669"/>
    <property type="project" value="UniProtKB-KW"/>
</dbReference>
<dbReference type="Proteomes" id="UP000308133">
    <property type="component" value="Unassembled WGS sequence"/>
</dbReference>
<comment type="cofactor">
    <cofactor evidence="7">
        <name>heme</name>
        <dbReference type="ChEBI" id="CHEBI:30413"/>
    </cofactor>
</comment>
<evidence type="ECO:0000313" key="8">
    <source>
        <dbReference type="EMBL" id="TKX20690.1"/>
    </source>
</evidence>
<dbReference type="InterPro" id="IPR050196">
    <property type="entry name" value="Cytochrome_P450_Monoox"/>
</dbReference>
<dbReference type="SUPFAM" id="SSF48264">
    <property type="entry name" value="Cytochrome P450"/>
    <property type="match status" value="1"/>
</dbReference>
<dbReference type="InterPro" id="IPR036396">
    <property type="entry name" value="Cyt_P450_sf"/>
</dbReference>
<evidence type="ECO:0000256" key="7">
    <source>
        <dbReference type="PIRSR" id="PIRSR602401-1"/>
    </source>
</evidence>
<gene>
    <name evidence="8" type="ORF">C1H76_7076</name>
</gene>
<dbReference type="AlphaFoldDB" id="A0A4U7AVJ4"/>
<evidence type="ECO:0000256" key="1">
    <source>
        <dbReference type="ARBA" id="ARBA00010617"/>
    </source>
</evidence>
<comment type="similarity">
    <text evidence="1">Belongs to the cytochrome P450 family.</text>
</comment>
<keyword evidence="4" id="KW-0560">Oxidoreductase</keyword>
<dbReference type="EMBL" id="PTQR01000086">
    <property type="protein sequence ID" value="TKX20690.1"/>
    <property type="molecule type" value="Genomic_DNA"/>
</dbReference>
<evidence type="ECO:0000313" key="9">
    <source>
        <dbReference type="Proteomes" id="UP000308133"/>
    </source>
</evidence>
<dbReference type="GO" id="GO:0016705">
    <property type="term" value="F:oxidoreductase activity, acting on paired donors, with incorporation or reduction of molecular oxygen"/>
    <property type="evidence" value="ECO:0007669"/>
    <property type="project" value="InterPro"/>
</dbReference>
<reference evidence="8 9" key="1">
    <citation type="submission" date="2018-02" db="EMBL/GenBank/DDBJ databases">
        <title>Draft genome sequences of Elsinoe sp., causing black scab on jojoba.</title>
        <authorList>
            <person name="Stodart B."/>
            <person name="Jeffress S."/>
            <person name="Ash G."/>
            <person name="Arun Chinnappa K."/>
        </authorList>
    </citation>
    <scope>NUCLEOTIDE SEQUENCE [LARGE SCALE GENOMIC DNA]</scope>
    <source>
        <strain evidence="8 9">Hillstone_2</strain>
    </source>
</reference>
<dbReference type="Gene3D" id="1.10.630.10">
    <property type="entry name" value="Cytochrome P450"/>
    <property type="match status" value="1"/>
</dbReference>
<dbReference type="Pfam" id="PF00067">
    <property type="entry name" value="p450"/>
    <property type="match status" value="1"/>
</dbReference>
<keyword evidence="3 7" id="KW-0479">Metal-binding</keyword>
<dbReference type="PANTHER" id="PTHR24291:SF50">
    <property type="entry name" value="BIFUNCTIONAL ALBAFLAVENONE MONOOXYGENASE_TERPENE SYNTHASE"/>
    <property type="match status" value="1"/>
</dbReference>
<dbReference type="PANTHER" id="PTHR24291">
    <property type="entry name" value="CYTOCHROME P450 FAMILY 4"/>
    <property type="match status" value="1"/>
</dbReference>
<dbReference type="PRINTS" id="PR00385">
    <property type="entry name" value="P450"/>
</dbReference>
<accession>A0A4U7AVJ4</accession>
<name>A0A4U7AVJ4_9PEZI</name>
<feature type="binding site" description="axial binding residue" evidence="7">
    <location>
        <position position="404"/>
    </location>
    <ligand>
        <name>heme</name>
        <dbReference type="ChEBI" id="CHEBI:30413"/>
    </ligand>
    <ligandPart>
        <name>Fe</name>
        <dbReference type="ChEBI" id="CHEBI:18248"/>
    </ligandPart>
</feature>
<protein>
    <submittedName>
        <fullName evidence="8">Cytochrome P450-like protein 10</fullName>
    </submittedName>
</protein>
<dbReference type="InterPro" id="IPR001128">
    <property type="entry name" value="Cyt_P450"/>
</dbReference>
<keyword evidence="5 7" id="KW-0408">Iron</keyword>
<keyword evidence="6" id="KW-0503">Monooxygenase</keyword>
<organism evidence="8 9">
    <name type="scientific">Elsinoe australis</name>
    <dbReference type="NCBI Taxonomy" id="40998"/>
    <lineage>
        <taxon>Eukaryota</taxon>
        <taxon>Fungi</taxon>
        <taxon>Dikarya</taxon>
        <taxon>Ascomycota</taxon>
        <taxon>Pezizomycotina</taxon>
        <taxon>Dothideomycetes</taxon>
        <taxon>Dothideomycetidae</taxon>
        <taxon>Myriangiales</taxon>
        <taxon>Elsinoaceae</taxon>
        <taxon>Elsinoe</taxon>
    </lineage>
</organism>
<proteinExistence type="inferred from homology"/>
<comment type="caution">
    <text evidence="8">The sequence shown here is derived from an EMBL/GenBank/DDBJ whole genome shotgun (WGS) entry which is preliminary data.</text>
</comment>